<dbReference type="AlphaFoldDB" id="A0A2P2ECJ3"/>
<comment type="caution">
    <text evidence="2">The sequence shown here is derived from an EMBL/GenBank/DDBJ whole genome shotgun (WGS) entry which is preliminary data.</text>
</comment>
<proteinExistence type="predicted"/>
<sequence length="58" mass="6267">MCLTHLVCYSSNTPMHYSSAAQTQLEPNGETNMITFIATLWLSVLGAGMASMAATERN</sequence>
<protein>
    <submittedName>
        <fullName evidence="2">Uncharacterized protein</fullName>
    </submittedName>
</protein>
<evidence type="ECO:0000313" key="2">
    <source>
        <dbReference type="EMBL" id="GBF58789.1"/>
    </source>
</evidence>
<keyword evidence="1" id="KW-0472">Membrane</keyword>
<evidence type="ECO:0000256" key="1">
    <source>
        <dbReference type="SAM" id="Phobius"/>
    </source>
</evidence>
<reference evidence="2 3" key="1">
    <citation type="journal article" date="2018" name="Genome Announc.">
        <title>Draft Genome Sequence of "Candidatus Phycosocius bacilliformis," an Alphaproteobacterial Ectosymbiont of the Hydrocarbon-Producing Green Alga Botryococcus braunii.</title>
        <authorList>
            <person name="Tanabe Y."/>
            <person name="Yamaguchi H."/>
            <person name="Watanabe M.M."/>
        </authorList>
    </citation>
    <scope>NUCLEOTIDE SEQUENCE [LARGE SCALE GENOMIC DNA]</scope>
    <source>
        <strain evidence="2 3">BOTRYCO-2</strain>
    </source>
</reference>
<keyword evidence="3" id="KW-1185">Reference proteome</keyword>
<accession>A0A2P2ECJ3</accession>
<dbReference type="EMBL" id="BFBR01000008">
    <property type="protein sequence ID" value="GBF58789.1"/>
    <property type="molecule type" value="Genomic_DNA"/>
</dbReference>
<keyword evidence="1" id="KW-1133">Transmembrane helix</keyword>
<name>A0A2P2ECJ3_9PROT</name>
<dbReference type="Proteomes" id="UP000245086">
    <property type="component" value="Unassembled WGS sequence"/>
</dbReference>
<organism evidence="2 3">
    <name type="scientific">Candidatus Phycosocius bacilliformis</name>
    <dbReference type="NCBI Taxonomy" id="1445552"/>
    <lineage>
        <taxon>Bacteria</taxon>
        <taxon>Pseudomonadati</taxon>
        <taxon>Pseudomonadota</taxon>
        <taxon>Alphaproteobacteria</taxon>
        <taxon>Caulobacterales</taxon>
        <taxon>Caulobacterales incertae sedis</taxon>
        <taxon>Candidatus Phycosocius</taxon>
    </lineage>
</organism>
<gene>
    <name evidence="2" type="ORF">PbB2_02477</name>
</gene>
<keyword evidence="1" id="KW-0812">Transmembrane</keyword>
<evidence type="ECO:0000313" key="3">
    <source>
        <dbReference type="Proteomes" id="UP000245086"/>
    </source>
</evidence>
<feature type="transmembrane region" description="Helical" evidence="1">
    <location>
        <begin position="33"/>
        <end position="54"/>
    </location>
</feature>